<gene>
    <name evidence="2" type="ORF">GPX89_07565</name>
</gene>
<dbReference type="Pfam" id="PF20335">
    <property type="entry name" value="DUF6630"/>
    <property type="match status" value="1"/>
</dbReference>
<evidence type="ECO:0000313" key="3">
    <source>
        <dbReference type="Proteomes" id="UP000466794"/>
    </source>
</evidence>
<sequence>MAVQDPVDSDDAVWRQPWDVFDAGNSDWKSRCRGLISIAALVAPDEPSLAEYLRWVPALSLRAQFDEVDVRDLLQDEDLELTVLDLGAIELDDIEPYQFGFETLKGLLSALLSLGLLMCADWKADPREIRDGLERLRSYPEGMSWEWFEAAAQDYEVAMETGDRFFELLGKHSRAAGAVLVGINTEADSMALGFIPVERADAEVLRTSNDIEPIPKIG</sequence>
<evidence type="ECO:0000259" key="1">
    <source>
        <dbReference type="Pfam" id="PF20335"/>
    </source>
</evidence>
<keyword evidence="3" id="KW-1185">Reference proteome</keyword>
<feature type="domain" description="DUF6630" evidence="1">
    <location>
        <begin position="74"/>
        <end position="202"/>
    </location>
</feature>
<reference evidence="2 3" key="1">
    <citation type="submission" date="2019-12" db="EMBL/GenBank/DDBJ databases">
        <title>Nocardia sp. nov. ET3-3 isolated from soil.</title>
        <authorList>
            <person name="Kanchanasin P."/>
            <person name="Tanasupawat S."/>
            <person name="Yuki M."/>
            <person name="Kudo T."/>
        </authorList>
    </citation>
    <scope>NUCLEOTIDE SEQUENCE [LARGE SCALE GENOMIC DNA]</scope>
    <source>
        <strain evidence="2 3">ET3-3</strain>
    </source>
</reference>
<protein>
    <recommendedName>
        <fullName evidence="1">DUF6630 domain-containing protein</fullName>
    </recommendedName>
</protein>
<evidence type="ECO:0000313" key="2">
    <source>
        <dbReference type="EMBL" id="MVU77104.1"/>
    </source>
</evidence>
<dbReference type="EMBL" id="WRPP01000001">
    <property type="protein sequence ID" value="MVU77104.1"/>
    <property type="molecule type" value="Genomic_DNA"/>
</dbReference>
<dbReference type="AlphaFoldDB" id="A0A7K1URZ1"/>
<comment type="caution">
    <text evidence="2">The sequence shown here is derived from an EMBL/GenBank/DDBJ whole genome shotgun (WGS) entry which is preliminary data.</text>
</comment>
<dbReference type="RefSeq" id="WP_157386499.1">
    <property type="nucleotide sequence ID" value="NZ_WRPP01000001.1"/>
</dbReference>
<accession>A0A7K1URZ1</accession>
<name>A0A7K1URZ1_9NOCA</name>
<proteinExistence type="predicted"/>
<dbReference type="InterPro" id="IPR046582">
    <property type="entry name" value="DUF6630"/>
</dbReference>
<organism evidence="2 3">
    <name type="scientific">Nocardia terrae</name>
    <dbReference type="NCBI Taxonomy" id="2675851"/>
    <lineage>
        <taxon>Bacteria</taxon>
        <taxon>Bacillati</taxon>
        <taxon>Actinomycetota</taxon>
        <taxon>Actinomycetes</taxon>
        <taxon>Mycobacteriales</taxon>
        <taxon>Nocardiaceae</taxon>
        <taxon>Nocardia</taxon>
    </lineage>
</organism>
<dbReference type="Proteomes" id="UP000466794">
    <property type="component" value="Unassembled WGS sequence"/>
</dbReference>